<protein>
    <submittedName>
        <fullName evidence="2">Nitroreductase family protein</fullName>
    </submittedName>
</protein>
<dbReference type="SUPFAM" id="SSF55469">
    <property type="entry name" value="FMN-dependent nitroreductase-like"/>
    <property type="match status" value="1"/>
</dbReference>
<sequence>MRARRSVRTFLPTLLPPSDIRAVLEDARTVPPNCNTQPWTVHIVSGATP</sequence>
<dbReference type="AlphaFoldDB" id="A0AAP6BER9"/>
<dbReference type="Proteomes" id="UP001272987">
    <property type="component" value="Unassembled WGS sequence"/>
</dbReference>
<dbReference type="Gene3D" id="3.40.109.10">
    <property type="entry name" value="NADH Oxidase"/>
    <property type="match status" value="1"/>
</dbReference>
<comment type="caution">
    <text evidence="2">The sequence shown here is derived from an EMBL/GenBank/DDBJ whole genome shotgun (WGS) entry which is preliminary data.</text>
</comment>
<dbReference type="RefSeq" id="WP_223786256.1">
    <property type="nucleotide sequence ID" value="NZ_BCMK01000005.1"/>
</dbReference>
<gene>
    <name evidence="2" type="ORF">PV399_26905</name>
    <name evidence="3" type="ORF">PV666_35035</name>
</gene>
<evidence type="ECO:0000313" key="2">
    <source>
        <dbReference type="EMBL" id="MDX2963323.1"/>
    </source>
</evidence>
<dbReference type="EMBL" id="JARAWP010000025">
    <property type="protein sequence ID" value="MDX3023057.1"/>
    <property type="molecule type" value="Genomic_DNA"/>
</dbReference>
<keyword evidence="4" id="KW-1185">Reference proteome</keyword>
<dbReference type="GeneID" id="69809043"/>
<reference evidence="2 4" key="1">
    <citation type="journal article" date="2023" name="Microb. Genom.">
        <title>Mesoterricola silvestris gen. nov., sp. nov., Mesoterricola sediminis sp. nov., Geothrix oryzae sp. nov., Geothrix edaphica sp. nov., Geothrix rubra sp. nov., and Geothrix limicola sp. nov., six novel members of Acidobacteriota isolated from soils.</title>
        <authorList>
            <person name="Weisberg A.J."/>
            <person name="Pearce E."/>
            <person name="Kramer C.G."/>
            <person name="Chang J.H."/>
            <person name="Clarke C.R."/>
        </authorList>
    </citation>
    <scope>NUCLEOTIDE SEQUENCE</scope>
    <source>
        <strain evidence="3 4">NB05-1H</strain>
        <strain evidence="2">NRRL_B-16521</strain>
    </source>
</reference>
<dbReference type="EMBL" id="JARAWC010000021">
    <property type="protein sequence ID" value="MDX2963323.1"/>
    <property type="molecule type" value="Genomic_DNA"/>
</dbReference>
<dbReference type="GO" id="GO:0016491">
    <property type="term" value="F:oxidoreductase activity"/>
    <property type="evidence" value="ECO:0007669"/>
    <property type="project" value="InterPro"/>
</dbReference>
<accession>A0AAP6BER9</accession>
<dbReference type="Pfam" id="PF00881">
    <property type="entry name" value="Nitroreductase"/>
    <property type="match status" value="1"/>
</dbReference>
<dbReference type="InterPro" id="IPR029479">
    <property type="entry name" value="Nitroreductase"/>
</dbReference>
<feature type="domain" description="Nitroreductase" evidence="1">
    <location>
        <begin position="2"/>
        <end position="45"/>
    </location>
</feature>
<evidence type="ECO:0000313" key="5">
    <source>
        <dbReference type="Proteomes" id="UP001282288"/>
    </source>
</evidence>
<name>A0AAP6BER9_9ACTN</name>
<proteinExistence type="predicted"/>
<evidence type="ECO:0000313" key="3">
    <source>
        <dbReference type="EMBL" id="MDX3023057.1"/>
    </source>
</evidence>
<dbReference type="Proteomes" id="UP001282288">
    <property type="component" value="Unassembled WGS sequence"/>
</dbReference>
<evidence type="ECO:0000313" key="4">
    <source>
        <dbReference type="Proteomes" id="UP001272987"/>
    </source>
</evidence>
<dbReference type="InterPro" id="IPR000415">
    <property type="entry name" value="Nitroreductase-like"/>
</dbReference>
<organism evidence="2 5">
    <name type="scientific">Streptomyces acidiscabies</name>
    <dbReference type="NCBI Taxonomy" id="42234"/>
    <lineage>
        <taxon>Bacteria</taxon>
        <taxon>Bacillati</taxon>
        <taxon>Actinomycetota</taxon>
        <taxon>Actinomycetes</taxon>
        <taxon>Kitasatosporales</taxon>
        <taxon>Streptomycetaceae</taxon>
        <taxon>Streptomyces</taxon>
    </lineage>
</organism>
<evidence type="ECO:0000259" key="1">
    <source>
        <dbReference type="Pfam" id="PF00881"/>
    </source>
</evidence>